<dbReference type="AlphaFoldDB" id="A0A081LAN9"/>
<gene>
    <name evidence="1" type="ORF">BA70_03390</name>
</gene>
<proteinExistence type="predicted"/>
<dbReference type="InterPro" id="IPR003329">
    <property type="entry name" value="Cytidylyl_trans"/>
</dbReference>
<dbReference type="SUPFAM" id="SSF53448">
    <property type="entry name" value="Nucleotide-diphospho-sugar transferases"/>
    <property type="match status" value="1"/>
</dbReference>
<name>A0A081LAN9_9BACI</name>
<keyword evidence="2" id="KW-1185">Reference proteome</keyword>
<dbReference type="Gene3D" id="3.90.550.10">
    <property type="entry name" value="Spore Coat Polysaccharide Biosynthesis Protein SpsA, Chain A"/>
    <property type="match status" value="1"/>
</dbReference>
<dbReference type="InterPro" id="IPR029044">
    <property type="entry name" value="Nucleotide-diphossugar_trans"/>
</dbReference>
<dbReference type="GO" id="GO:0005829">
    <property type="term" value="C:cytosol"/>
    <property type="evidence" value="ECO:0007669"/>
    <property type="project" value="TreeGrafter"/>
</dbReference>
<dbReference type="OrthoDB" id="9815559at2"/>
<protein>
    <submittedName>
        <fullName evidence="1">Spore coat protein</fullName>
    </submittedName>
</protein>
<dbReference type="CDD" id="cd02518">
    <property type="entry name" value="GT2_SpsF"/>
    <property type="match status" value="1"/>
</dbReference>
<keyword evidence="1" id="KW-0167">Capsid protein</keyword>
<keyword evidence="1" id="KW-0946">Virion</keyword>
<evidence type="ECO:0000313" key="1">
    <source>
        <dbReference type="EMBL" id="KEP26315.1"/>
    </source>
</evidence>
<evidence type="ECO:0000313" key="2">
    <source>
        <dbReference type="Proteomes" id="UP000028091"/>
    </source>
</evidence>
<dbReference type="EMBL" id="JOTP01000011">
    <property type="protein sequence ID" value="KEP26315.1"/>
    <property type="molecule type" value="Genomic_DNA"/>
</dbReference>
<dbReference type="Pfam" id="PF02348">
    <property type="entry name" value="CTP_transf_3"/>
    <property type="match status" value="1"/>
</dbReference>
<accession>A0A081LAN9</accession>
<sequence>MINDVLFVIQARMGSTRLPKKVMKPIGGMALIDLIVERVKQSNHYNHKTQNLMIATTVEAEDDLLAHYCLSKGYKVFRGSETDVLQRFAQIVRQFEPQTVVRLTGDNPFIDPALLSKMLEKHRLEKADYTYTNGTPLGISGEMIDAPILSEIDNFPLSQPEREHVTLYIRKHPEQFHLQLFTPPKELAYPAYRFTIDTEEDYVFATRLLEKAGGSIAAPTAELISICEQDPDIVRLNQFVRQKDAE</sequence>
<comment type="caution">
    <text evidence="1">The sequence shown here is derived from an EMBL/GenBank/DDBJ whole genome shotgun (WGS) entry which is preliminary data.</text>
</comment>
<dbReference type="RefSeq" id="WP_034322040.1">
    <property type="nucleotide sequence ID" value="NZ_JAVIKA010000001.1"/>
</dbReference>
<organism evidence="1 2">
    <name type="scientific">Bacillus zhangzhouensis</name>
    <dbReference type="NCBI Taxonomy" id="1178540"/>
    <lineage>
        <taxon>Bacteria</taxon>
        <taxon>Bacillati</taxon>
        <taxon>Bacillota</taxon>
        <taxon>Bacilli</taxon>
        <taxon>Bacillales</taxon>
        <taxon>Bacillaceae</taxon>
        <taxon>Bacillus</taxon>
    </lineage>
</organism>
<dbReference type="PANTHER" id="PTHR42866:SF1">
    <property type="entry name" value="SPORE COAT POLYSACCHARIDE BIOSYNTHESIS PROTEIN SPSF"/>
    <property type="match status" value="1"/>
</dbReference>
<dbReference type="PANTHER" id="PTHR42866">
    <property type="entry name" value="3-DEOXY-MANNO-OCTULOSONATE CYTIDYLYLTRANSFERASE"/>
    <property type="match status" value="1"/>
</dbReference>
<dbReference type="Proteomes" id="UP000028091">
    <property type="component" value="Unassembled WGS sequence"/>
</dbReference>
<dbReference type="eggNOG" id="COG1861">
    <property type="taxonomic scope" value="Bacteria"/>
</dbReference>
<reference evidence="1 2" key="1">
    <citation type="submission" date="2012-09" db="EMBL/GenBank/DDBJ databases">
        <title>Genome Sequence of Bacillus sp. DW5-4.</title>
        <authorList>
            <person name="Lai Q."/>
            <person name="Liu Y."/>
            <person name="Shao Z."/>
        </authorList>
    </citation>
    <scope>NUCLEOTIDE SEQUENCE [LARGE SCALE GENOMIC DNA]</scope>
    <source>
        <strain evidence="1 2">DW5-4</strain>
    </source>
</reference>